<sequence length="402" mass="44599">MSVTTPYLRSFSISRSNYNTLGLGLTQGEPLPTKKYGASRNGKLELMERSGRSELKIGSGGDHSRCIASQRAHASRRMQAEGAVNRLFDSAPFCMDGDSPRNLDRKNSGYQQDYPQAGPSREGIRPIQRYDGGARSTSSTINDYRGMESRSSPLRNLPKRPPGVGPAGSYCTVIKVSGLPDTITKEELKEAFGKFGDVRIVRLSVDRKGMFDNSAHVAFYTVDDAQDAADSQDPIILHGSSLRWHLDFHFVKGESLEPTPMLFMLNVPPDTPKDVIRAKFRDVTEVWDVIYNDQGKNYVHINVPSAEDAKKVMDRHRQRPYSFGSGSLKIAYTNPSSTIGRTISQYRHVSKSGDDASYKSFKRRGPPSASIFVAGFPAGTSQAHIRHLFERFAEVKAIRIGE</sequence>
<accession>A0A2R6NM26</accession>
<dbReference type="GO" id="GO:0003723">
    <property type="term" value="F:RNA binding"/>
    <property type="evidence" value="ECO:0007669"/>
    <property type="project" value="UniProtKB-UniRule"/>
</dbReference>
<dbReference type="Pfam" id="PF00076">
    <property type="entry name" value="RRM_1"/>
    <property type="match status" value="1"/>
</dbReference>
<feature type="region of interest" description="Disordered" evidence="3">
    <location>
        <begin position="98"/>
        <end position="163"/>
    </location>
</feature>
<dbReference type="Proteomes" id="UP000186601">
    <property type="component" value="Unassembled WGS sequence"/>
</dbReference>
<name>A0A2R6NM26_9APHY</name>
<keyword evidence="6" id="KW-1185">Reference proteome</keyword>
<dbReference type="PANTHER" id="PTHR10352">
    <property type="entry name" value="EUKARYOTIC TRANSLATION INITIATION FACTOR 3 SUBUNIT G"/>
    <property type="match status" value="1"/>
</dbReference>
<dbReference type="STRING" id="98765.A0A2R6NM26"/>
<dbReference type="AlphaFoldDB" id="A0A2R6NM26"/>
<dbReference type="EMBL" id="MLYV02001084">
    <property type="protein sequence ID" value="PSR73329.1"/>
    <property type="molecule type" value="Genomic_DNA"/>
</dbReference>
<protein>
    <recommendedName>
        <fullName evidence="4">RRM domain-containing protein</fullName>
    </recommendedName>
</protein>
<evidence type="ECO:0000256" key="1">
    <source>
        <dbReference type="ARBA" id="ARBA00022884"/>
    </source>
</evidence>
<evidence type="ECO:0000259" key="4">
    <source>
        <dbReference type="PROSITE" id="PS50102"/>
    </source>
</evidence>
<feature type="domain" description="RRM" evidence="4">
    <location>
        <begin position="172"/>
        <end position="257"/>
    </location>
</feature>
<dbReference type="InterPro" id="IPR035979">
    <property type="entry name" value="RBD_domain_sf"/>
</dbReference>
<dbReference type="OrthoDB" id="2786002at2759"/>
<evidence type="ECO:0000313" key="6">
    <source>
        <dbReference type="Proteomes" id="UP000186601"/>
    </source>
</evidence>
<dbReference type="InterPro" id="IPR000504">
    <property type="entry name" value="RRM_dom"/>
</dbReference>
<evidence type="ECO:0000256" key="2">
    <source>
        <dbReference type="PROSITE-ProRule" id="PRU00176"/>
    </source>
</evidence>
<evidence type="ECO:0000256" key="3">
    <source>
        <dbReference type="SAM" id="MobiDB-lite"/>
    </source>
</evidence>
<evidence type="ECO:0000313" key="5">
    <source>
        <dbReference type="EMBL" id="PSR73329.1"/>
    </source>
</evidence>
<dbReference type="CDD" id="cd00590">
    <property type="entry name" value="RRM_SF"/>
    <property type="match status" value="2"/>
</dbReference>
<organism evidence="5 6">
    <name type="scientific">Hermanssonia centrifuga</name>
    <dbReference type="NCBI Taxonomy" id="98765"/>
    <lineage>
        <taxon>Eukaryota</taxon>
        <taxon>Fungi</taxon>
        <taxon>Dikarya</taxon>
        <taxon>Basidiomycota</taxon>
        <taxon>Agaricomycotina</taxon>
        <taxon>Agaricomycetes</taxon>
        <taxon>Polyporales</taxon>
        <taxon>Meruliaceae</taxon>
        <taxon>Hermanssonia</taxon>
    </lineage>
</organism>
<reference evidence="5 6" key="1">
    <citation type="submission" date="2018-02" db="EMBL/GenBank/DDBJ databases">
        <title>Genome sequence of the basidiomycete white-rot fungus Phlebia centrifuga.</title>
        <authorList>
            <person name="Granchi Z."/>
            <person name="Peng M."/>
            <person name="de Vries R.P."/>
            <person name="Hilden K."/>
            <person name="Makela M.R."/>
            <person name="Grigoriev I."/>
            <person name="Riley R."/>
        </authorList>
    </citation>
    <scope>NUCLEOTIDE SEQUENCE [LARGE SCALE GENOMIC DNA]</scope>
    <source>
        <strain evidence="5 6">FBCC195</strain>
    </source>
</reference>
<comment type="caution">
    <text evidence="5">The sequence shown here is derived from an EMBL/GenBank/DDBJ whole genome shotgun (WGS) entry which is preliminary data.</text>
</comment>
<dbReference type="InterPro" id="IPR012677">
    <property type="entry name" value="Nucleotide-bd_a/b_plait_sf"/>
</dbReference>
<keyword evidence="1 2" id="KW-0694">RNA-binding</keyword>
<dbReference type="Gene3D" id="3.30.70.330">
    <property type="match status" value="2"/>
</dbReference>
<dbReference type="PROSITE" id="PS50102">
    <property type="entry name" value="RRM"/>
    <property type="match status" value="1"/>
</dbReference>
<gene>
    <name evidence="5" type="ORF">PHLCEN_2v10820</name>
</gene>
<dbReference type="SUPFAM" id="SSF54928">
    <property type="entry name" value="RNA-binding domain, RBD"/>
    <property type="match status" value="2"/>
</dbReference>
<feature type="compositionally biased region" description="Basic and acidic residues" evidence="3">
    <location>
        <begin position="98"/>
        <end position="107"/>
    </location>
</feature>
<dbReference type="SMART" id="SM00360">
    <property type="entry name" value="RRM"/>
    <property type="match status" value="2"/>
</dbReference>
<proteinExistence type="predicted"/>